<organism evidence="1">
    <name type="scientific">hydrothermal vent metagenome</name>
    <dbReference type="NCBI Taxonomy" id="652676"/>
    <lineage>
        <taxon>unclassified sequences</taxon>
        <taxon>metagenomes</taxon>
        <taxon>ecological metagenomes</taxon>
    </lineage>
</organism>
<protein>
    <submittedName>
        <fullName evidence="1">Uncharacterized protein</fullName>
    </submittedName>
</protein>
<dbReference type="AlphaFoldDB" id="A0A1W1EK47"/>
<proteinExistence type="predicted"/>
<name>A0A1W1EK47_9ZZZZ</name>
<gene>
    <name evidence="1" type="ORF">MNB_SV-15-1275</name>
</gene>
<accession>A0A1W1EK47</accession>
<sequence length="97" mass="11346">MGLFGQKRKGEQKTQGSIKILKINDTDYNKIIDINYLYTLISDFSSNYSKEKFKIEEIKEEYPLVENISISNNKLYINFKHSQKLKTIKKSLGDYNG</sequence>
<dbReference type="EMBL" id="FRYL01000034">
    <property type="protein sequence ID" value="SHO81240.1"/>
    <property type="molecule type" value="Genomic_DNA"/>
</dbReference>
<evidence type="ECO:0000313" key="1">
    <source>
        <dbReference type="EMBL" id="SHO81240.1"/>
    </source>
</evidence>
<reference evidence="1" key="1">
    <citation type="submission" date="2016-10" db="EMBL/GenBank/DDBJ databases">
        <authorList>
            <person name="de Groot N.N."/>
        </authorList>
    </citation>
    <scope>NUCLEOTIDE SEQUENCE</scope>
</reference>